<dbReference type="EMBL" id="NSFD01000055">
    <property type="protein sequence ID" value="PBA23799.1"/>
    <property type="molecule type" value="Genomic_DNA"/>
</dbReference>
<proteinExistence type="predicted"/>
<name>A0A2A2ZBG5_MYCAV</name>
<dbReference type="Gene3D" id="1.20.120.330">
    <property type="entry name" value="Nucleotidyltransferases domain 2"/>
    <property type="match status" value="1"/>
</dbReference>
<evidence type="ECO:0008006" key="3">
    <source>
        <dbReference type="Google" id="ProtNLM"/>
    </source>
</evidence>
<dbReference type="RefSeq" id="WP_095795193.1">
    <property type="nucleotide sequence ID" value="NZ_NSFD01000055.1"/>
</dbReference>
<organism evidence="1 2">
    <name type="scientific">Mycobacterium avium</name>
    <dbReference type="NCBI Taxonomy" id="1764"/>
    <lineage>
        <taxon>Bacteria</taxon>
        <taxon>Bacillati</taxon>
        <taxon>Actinomycetota</taxon>
        <taxon>Actinomycetes</taxon>
        <taxon>Mycobacteriales</taxon>
        <taxon>Mycobacteriaceae</taxon>
        <taxon>Mycobacterium</taxon>
        <taxon>Mycobacterium avium complex (MAC)</taxon>
    </lineage>
</organism>
<dbReference type="AlphaFoldDB" id="A0A2A2ZBG5"/>
<evidence type="ECO:0000313" key="2">
    <source>
        <dbReference type="Proteomes" id="UP000217768"/>
    </source>
</evidence>
<sequence>MSGWQPGRAEIAALIQRRHLERITGDAANGEYLLQQARQRLAGARAALKADHIGAFELAYDGARQALTALLIQQGLRPRSEGGHIAIAEAIGAQFGPSFRAFNSMRRIRNQLEYPRSAADLELQAKDTERVMALSESSQSR</sequence>
<protein>
    <recommendedName>
        <fullName evidence="3">HEPN domain-containing protein</fullName>
    </recommendedName>
</protein>
<evidence type="ECO:0000313" key="1">
    <source>
        <dbReference type="EMBL" id="PBA23799.1"/>
    </source>
</evidence>
<gene>
    <name evidence="1" type="ORF">CKJ66_26435</name>
</gene>
<comment type="caution">
    <text evidence="1">The sequence shown here is derived from an EMBL/GenBank/DDBJ whole genome shotgun (WGS) entry which is preliminary data.</text>
</comment>
<reference evidence="1 2" key="1">
    <citation type="submission" date="2017-08" db="EMBL/GenBank/DDBJ databases">
        <title>Phylogenetic analysis of Mycobacterium avium complex whole genomes.</title>
        <authorList>
            <person name="Caverly L.J."/>
            <person name="Spilker T."/>
            <person name="Lipuma J."/>
        </authorList>
    </citation>
    <scope>NUCLEOTIDE SEQUENCE [LARGE SCALE GENOMIC DNA]</scope>
    <source>
        <strain evidence="1 2">FLAC0165</strain>
    </source>
</reference>
<dbReference type="Proteomes" id="UP000217768">
    <property type="component" value="Unassembled WGS sequence"/>
</dbReference>
<accession>A0A2A2ZBG5</accession>